<dbReference type="AlphaFoldDB" id="A0A1I3QKD0"/>
<dbReference type="STRING" id="1576369.SAMN05421753_118115"/>
<keyword evidence="5" id="KW-1185">Reference proteome</keyword>
<dbReference type="RefSeq" id="WP_092054971.1">
    <property type="nucleotide sequence ID" value="NZ_FOQD01000018.1"/>
</dbReference>
<reference evidence="5" key="1">
    <citation type="submission" date="2016-10" db="EMBL/GenBank/DDBJ databases">
        <authorList>
            <person name="Varghese N."/>
            <person name="Submissions S."/>
        </authorList>
    </citation>
    <scope>NUCLEOTIDE SEQUENCE [LARGE SCALE GENOMIC DNA]</scope>
    <source>
        <strain evidence="5">DSM 26348</strain>
    </source>
</reference>
<dbReference type="InterPro" id="IPR011234">
    <property type="entry name" value="Fumarylacetoacetase-like_C"/>
</dbReference>
<dbReference type="InterPro" id="IPR051121">
    <property type="entry name" value="FAH"/>
</dbReference>
<protein>
    <submittedName>
        <fullName evidence="4">2-keto-4-pentenoate hydratase/2-oxohepta-3-ene-1,7-dioic acid hydratase (Catechol pathway)</fullName>
    </submittedName>
</protein>
<evidence type="ECO:0000313" key="5">
    <source>
        <dbReference type="Proteomes" id="UP000199518"/>
    </source>
</evidence>
<evidence type="ECO:0000313" key="4">
    <source>
        <dbReference type="EMBL" id="SFJ34012.1"/>
    </source>
</evidence>
<sequence length="307" mass="33357">MRLCRFQRADKVEFGFLIDDETLVPVVDVAHAIGIYEVPAETLLDLLPGGDLKHVTAKLESSITPEIIDEHKVATSSVKLLVPIAVPGKLILLAGNYADHVAERGGIAEERANTFPYLFMKPLTTLTHPGDPIRIPAVSPHEIDWEIELGVILGKTCFGVTAADALSYVAGYTVINDVSDRAFHPNPGRKTRPKDAFFDWQHGKWHDTFCPMGPCVLPAYECPDPQNLRMTLTVNEQVEQDASTGEMIFPVADIISFVSQFVTLHPGDIIATGTPAGVGKAKGRFLKSGDLVTAKIEKIGALKNPVA</sequence>
<dbReference type="EMBL" id="FOQD01000018">
    <property type="protein sequence ID" value="SFJ34012.1"/>
    <property type="molecule type" value="Genomic_DNA"/>
</dbReference>
<evidence type="ECO:0000256" key="1">
    <source>
        <dbReference type="ARBA" id="ARBA00010211"/>
    </source>
</evidence>
<comment type="similarity">
    <text evidence="1">Belongs to the FAH family.</text>
</comment>
<gene>
    <name evidence="4" type="ORF">SAMN05421753_118115</name>
</gene>
<dbReference type="GO" id="GO:0046872">
    <property type="term" value="F:metal ion binding"/>
    <property type="evidence" value="ECO:0007669"/>
    <property type="project" value="UniProtKB-KW"/>
</dbReference>
<dbReference type="PANTHER" id="PTHR42796">
    <property type="entry name" value="FUMARYLACETOACETATE HYDROLASE DOMAIN-CONTAINING PROTEIN 2A-RELATED"/>
    <property type="match status" value="1"/>
</dbReference>
<dbReference type="InterPro" id="IPR036663">
    <property type="entry name" value="Fumarylacetoacetase_C_sf"/>
</dbReference>
<keyword evidence="2" id="KW-0479">Metal-binding</keyword>
<evidence type="ECO:0000259" key="3">
    <source>
        <dbReference type="Pfam" id="PF01557"/>
    </source>
</evidence>
<organism evidence="4 5">
    <name type="scientific">Planctomicrobium piriforme</name>
    <dbReference type="NCBI Taxonomy" id="1576369"/>
    <lineage>
        <taxon>Bacteria</taxon>
        <taxon>Pseudomonadati</taxon>
        <taxon>Planctomycetota</taxon>
        <taxon>Planctomycetia</taxon>
        <taxon>Planctomycetales</taxon>
        <taxon>Planctomycetaceae</taxon>
        <taxon>Planctomicrobium</taxon>
    </lineage>
</organism>
<dbReference type="GO" id="GO:0003824">
    <property type="term" value="F:catalytic activity"/>
    <property type="evidence" value="ECO:0007669"/>
    <property type="project" value="InterPro"/>
</dbReference>
<dbReference type="PANTHER" id="PTHR42796:SF4">
    <property type="entry name" value="FUMARYLACETOACETATE HYDROLASE DOMAIN-CONTAINING PROTEIN 2A"/>
    <property type="match status" value="1"/>
</dbReference>
<dbReference type="Proteomes" id="UP000199518">
    <property type="component" value="Unassembled WGS sequence"/>
</dbReference>
<name>A0A1I3QKD0_9PLAN</name>
<dbReference type="OrthoDB" id="9805307at2"/>
<dbReference type="Gene3D" id="3.90.850.10">
    <property type="entry name" value="Fumarylacetoacetase-like, C-terminal domain"/>
    <property type="match status" value="1"/>
</dbReference>
<evidence type="ECO:0000256" key="2">
    <source>
        <dbReference type="ARBA" id="ARBA00022723"/>
    </source>
</evidence>
<feature type="domain" description="Fumarylacetoacetase-like C-terminal" evidence="3">
    <location>
        <begin position="93"/>
        <end position="306"/>
    </location>
</feature>
<dbReference type="Pfam" id="PF01557">
    <property type="entry name" value="FAA_hydrolase"/>
    <property type="match status" value="1"/>
</dbReference>
<accession>A0A1I3QKD0</accession>
<dbReference type="GO" id="GO:0044281">
    <property type="term" value="P:small molecule metabolic process"/>
    <property type="evidence" value="ECO:0007669"/>
    <property type="project" value="UniProtKB-ARBA"/>
</dbReference>
<dbReference type="SUPFAM" id="SSF56529">
    <property type="entry name" value="FAH"/>
    <property type="match status" value="1"/>
</dbReference>
<proteinExistence type="inferred from homology"/>